<name>A0A2T4IY12_9HYPH</name>
<evidence type="ECO:0000313" key="3">
    <source>
        <dbReference type="Proteomes" id="UP000240259"/>
    </source>
</evidence>
<dbReference type="Proteomes" id="UP000240259">
    <property type="component" value="Unassembled WGS sequence"/>
</dbReference>
<sequence>MTDLNTIAQNYITAWNESDAARRQALLEATFTEDVSYRDPIMQGDGHEGVAALIDGVQQRFAGFRFSLKGQPDGFADTIRFSWNLGPEGIESVIEGTDIGVIENGRLKSITGFLDKVPAQ</sequence>
<dbReference type="InterPro" id="IPR032710">
    <property type="entry name" value="NTF2-like_dom_sf"/>
</dbReference>
<keyword evidence="3" id="KW-1185">Reference proteome</keyword>
<organism evidence="2 3">
    <name type="scientific">Mesorhizobium helmanticense</name>
    <dbReference type="NCBI Taxonomy" id="1776423"/>
    <lineage>
        <taxon>Bacteria</taxon>
        <taxon>Pseudomonadati</taxon>
        <taxon>Pseudomonadota</taxon>
        <taxon>Alphaproteobacteria</taxon>
        <taxon>Hyphomicrobiales</taxon>
        <taxon>Phyllobacteriaceae</taxon>
        <taxon>Mesorhizobium</taxon>
    </lineage>
</organism>
<dbReference type="InterPro" id="IPR037401">
    <property type="entry name" value="SnoaL-like"/>
</dbReference>
<dbReference type="Pfam" id="PF12680">
    <property type="entry name" value="SnoaL_2"/>
    <property type="match status" value="1"/>
</dbReference>
<proteinExistence type="predicted"/>
<reference evidence="2 3" key="1">
    <citation type="submission" date="2018-03" db="EMBL/GenBank/DDBJ databases">
        <title>Genome sequence of the symbiotic type strain Mesorhizobium helmanticense CSLC115NT isolated from Lotus corniculatus nodules.</title>
        <authorList>
            <person name="Sannazzaro A.I."/>
            <person name="Torres Tejerizo G.A."/>
            <person name="Dip D."/>
            <person name="Caballero M."/>
            <person name="Pistorio M."/>
            <person name="Estrella M.J."/>
        </authorList>
    </citation>
    <scope>NUCLEOTIDE SEQUENCE [LARGE SCALE GENOMIC DNA]</scope>
    <source>
        <strain evidence="2 3">CSLC115N</strain>
    </source>
</reference>
<dbReference type="Gene3D" id="3.10.450.50">
    <property type="match status" value="1"/>
</dbReference>
<evidence type="ECO:0000313" key="2">
    <source>
        <dbReference type="EMBL" id="PTE10473.1"/>
    </source>
</evidence>
<dbReference type="EMBL" id="PZJX01000024">
    <property type="protein sequence ID" value="PTE10473.1"/>
    <property type="molecule type" value="Genomic_DNA"/>
</dbReference>
<dbReference type="OrthoDB" id="9808719at2"/>
<dbReference type="AlphaFoldDB" id="A0A2T4IY12"/>
<dbReference type="SUPFAM" id="SSF54427">
    <property type="entry name" value="NTF2-like"/>
    <property type="match status" value="1"/>
</dbReference>
<evidence type="ECO:0000259" key="1">
    <source>
        <dbReference type="Pfam" id="PF12680"/>
    </source>
</evidence>
<gene>
    <name evidence="2" type="ORF">C9427_10370</name>
</gene>
<protein>
    <submittedName>
        <fullName evidence="2">Polyketide cyclase</fullName>
    </submittedName>
</protein>
<dbReference type="RefSeq" id="WP_107649072.1">
    <property type="nucleotide sequence ID" value="NZ_PZJX01000024.1"/>
</dbReference>
<comment type="caution">
    <text evidence="2">The sequence shown here is derived from an EMBL/GenBank/DDBJ whole genome shotgun (WGS) entry which is preliminary data.</text>
</comment>
<accession>A0A2T4IY12</accession>
<feature type="domain" description="SnoaL-like" evidence="1">
    <location>
        <begin position="9"/>
        <end position="108"/>
    </location>
</feature>